<dbReference type="SMART" id="SM00248">
    <property type="entry name" value="ANK"/>
    <property type="match status" value="3"/>
</dbReference>
<dbReference type="Pfam" id="PF12796">
    <property type="entry name" value="Ank_2"/>
    <property type="match status" value="1"/>
</dbReference>
<dbReference type="Gene3D" id="1.20.1280.50">
    <property type="match status" value="1"/>
</dbReference>
<feature type="domain" description="F-box" evidence="3">
    <location>
        <begin position="24"/>
        <end position="61"/>
    </location>
</feature>
<proteinExistence type="predicted"/>
<dbReference type="InterPro" id="IPR001810">
    <property type="entry name" value="F-box_dom"/>
</dbReference>
<sequence>MKVNRKLIAAQEKYFKYNKMTCNFLPDEILSHVASFLVHDDQSRGAFARVSRRFCAVAHDTFDQGPALRHACRRGYNDVVELLLADGRADPTAEKNYAIVRSSINGNADIVKLLLADGRADPAARNNYAIQWSSQKGHADVVRLLLADAHVDSTTTNNLAIRMSCEMDIQTS</sequence>
<keyword evidence="2" id="KW-0040">ANK repeat</keyword>
<organism evidence="4">
    <name type="scientific">Marseillevirus LCMAC202</name>
    <dbReference type="NCBI Taxonomy" id="2506606"/>
    <lineage>
        <taxon>Viruses</taxon>
        <taxon>Varidnaviria</taxon>
        <taxon>Bamfordvirae</taxon>
        <taxon>Nucleocytoviricota</taxon>
        <taxon>Megaviricetes</taxon>
        <taxon>Pimascovirales</taxon>
        <taxon>Pimascovirales incertae sedis</taxon>
        <taxon>Marseilleviridae</taxon>
    </lineage>
</organism>
<dbReference type="Pfam" id="PF12937">
    <property type="entry name" value="F-box-like"/>
    <property type="match status" value="1"/>
</dbReference>
<dbReference type="PANTHER" id="PTHR24173">
    <property type="entry name" value="ANKYRIN REPEAT CONTAINING"/>
    <property type="match status" value="1"/>
</dbReference>
<evidence type="ECO:0000313" key="4">
    <source>
        <dbReference type="EMBL" id="QBK87807.1"/>
    </source>
</evidence>
<keyword evidence="1" id="KW-0677">Repeat</keyword>
<evidence type="ECO:0000259" key="3">
    <source>
        <dbReference type="Pfam" id="PF12937"/>
    </source>
</evidence>
<name>A0A481YY69_9VIRU</name>
<dbReference type="InterPro" id="IPR036047">
    <property type="entry name" value="F-box-like_dom_sf"/>
</dbReference>
<dbReference type="SUPFAM" id="SSF81383">
    <property type="entry name" value="F-box domain"/>
    <property type="match status" value="1"/>
</dbReference>
<dbReference type="InterPro" id="IPR002110">
    <property type="entry name" value="Ankyrin_rpt"/>
</dbReference>
<dbReference type="InterPro" id="IPR036770">
    <property type="entry name" value="Ankyrin_rpt-contain_sf"/>
</dbReference>
<reference evidence="4" key="1">
    <citation type="journal article" date="2019" name="MBio">
        <title>Virus Genomes from Deep Sea Sediments Expand the Ocean Megavirome and Support Independent Origins of Viral Gigantism.</title>
        <authorList>
            <person name="Backstrom D."/>
            <person name="Yutin N."/>
            <person name="Jorgensen S.L."/>
            <person name="Dharamshi J."/>
            <person name="Homa F."/>
            <person name="Zaremba-Niedwiedzka K."/>
            <person name="Spang A."/>
            <person name="Wolf Y.I."/>
            <person name="Koonin E.V."/>
            <person name="Ettema T.J."/>
        </authorList>
    </citation>
    <scope>NUCLEOTIDE SEQUENCE</scope>
</reference>
<dbReference type="Gene3D" id="1.25.40.20">
    <property type="entry name" value="Ankyrin repeat-containing domain"/>
    <property type="match status" value="1"/>
</dbReference>
<dbReference type="EMBL" id="MK500370">
    <property type="protein sequence ID" value="QBK87807.1"/>
    <property type="molecule type" value="Genomic_DNA"/>
</dbReference>
<dbReference type="PANTHER" id="PTHR24173:SF74">
    <property type="entry name" value="ANKYRIN REPEAT DOMAIN-CONTAINING PROTEIN 16"/>
    <property type="match status" value="1"/>
</dbReference>
<evidence type="ECO:0000256" key="1">
    <source>
        <dbReference type="ARBA" id="ARBA00022737"/>
    </source>
</evidence>
<protein>
    <submittedName>
        <fullName evidence="4">F-box domain and ankyrin repeat protein</fullName>
    </submittedName>
</protein>
<dbReference type="CDD" id="cd09917">
    <property type="entry name" value="F-box_SF"/>
    <property type="match status" value="1"/>
</dbReference>
<dbReference type="SUPFAM" id="SSF48403">
    <property type="entry name" value="Ankyrin repeat"/>
    <property type="match status" value="1"/>
</dbReference>
<gene>
    <name evidence="4" type="ORF">LCMAC202_01430</name>
</gene>
<accession>A0A481YY69</accession>
<evidence type="ECO:0000256" key="2">
    <source>
        <dbReference type="ARBA" id="ARBA00023043"/>
    </source>
</evidence>